<evidence type="ECO:0000313" key="3">
    <source>
        <dbReference type="Proteomes" id="UP000253729"/>
    </source>
</evidence>
<sequence>MRLGFLHLALVLQLIPFPPSSPLQLPSNMGFAGGVVWRSGRQTPGRAPQKSAETDMDMGLLAVLNSRGKQESHWVSFFFATSDYCYQLVPRYQTKWKRQK</sequence>
<reference evidence="2 3" key="1">
    <citation type="submission" date="2018-07" db="EMBL/GenBank/DDBJ databases">
        <title>The genomes of Aspergillus section Nigri reveals drivers in fungal speciation.</title>
        <authorList>
            <consortium name="DOE Joint Genome Institute"/>
            <person name="Vesth T.C."/>
            <person name="Nybo J."/>
            <person name="Theobald S."/>
            <person name="Brandl J."/>
            <person name="Frisvad J.C."/>
            <person name="Nielsen K.F."/>
            <person name="Lyhne E.K."/>
            <person name="Kogle M.E."/>
            <person name="Kuo A."/>
            <person name="Riley R."/>
            <person name="Clum A."/>
            <person name="Nolan M."/>
            <person name="Lipzen A."/>
            <person name="Salamov A."/>
            <person name="Henrissat B."/>
            <person name="Wiebenga A."/>
            <person name="De vries R.P."/>
            <person name="Grigoriev I.V."/>
            <person name="Mortensen U.H."/>
            <person name="Andersen M.R."/>
            <person name="Baker S.E."/>
        </authorList>
    </citation>
    <scope>NUCLEOTIDE SEQUENCE [LARGE SCALE GENOMIC DNA]</scope>
    <source>
        <strain evidence="2 3">CBS 139.54b</strain>
    </source>
</reference>
<dbReference type="GeneID" id="38133004"/>
<evidence type="ECO:0008006" key="4">
    <source>
        <dbReference type="Google" id="ProtNLM"/>
    </source>
</evidence>
<feature type="signal peptide" evidence="1">
    <location>
        <begin position="1"/>
        <end position="22"/>
    </location>
</feature>
<dbReference type="EMBL" id="KZ852034">
    <property type="protein sequence ID" value="RDH37936.1"/>
    <property type="molecule type" value="Genomic_DNA"/>
</dbReference>
<keyword evidence="3" id="KW-1185">Reference proteome</keyword>
<evidence type="ECO:0000256" key="1">
    <source>
        <dbReference type="SAM" id="SignalP"/>
    </source>
</evidence>
<gene>
    <name evidence="2" type="ORF">BDQ94DRAFT_135337</name>
</gene>
<accession>A0A3F3QH11</accession>
<dbReference type="RefSeq" id="XP_026630958.1">
    <property type="nucleotide sequence ID" value="XM_026764648.1"/>
</dbReference>
<dbReference type="AlphaFoldDB" id="A0A3F3QH11"/>
<dbReference type="Proteomes" id="UP000253729">
    <property type="component" value="Unassembled WGS sequence"/>
</dbReference>
<feature type="chain" id="PRO_5017585840" description="Secreted protein" evidence="1">
    <location>
        <begin position="23"/>
        <end position="100"/>
    </location>
</feature>
<keyword evidence="1" id="KW-0732">Signal</keyword>
<evidence type="ECO:0000313" key="2">
    <source>
        <dbReference type="EMBL" id="RDH37936.1"/>
    </source>
</evidence>
<protein>
    <recommendedName>
        <fullName evidence="4">Secreted protein</fullName>
    </recommendedName>
</protein>
<proteinExistence type="predicted"/>
<organism evidence="2 3">
    <name type="scientific">Aspergillus welwitschiae</name>
    <dbReference type="NCBI Taxonomy" id="1341132"/>
    <lineage>
        <taxon>Eukaryota</taxon>
        <taxon>Fungi</taxon>
        <taxon>Dikarya</taxon>
        <taxon>Ascomycota</taxon>
        <taxon>Pezizomycotina</taxon>
        <taxon>Eurotiomycetes</taxon>
        <taxon>Eurotiomycetidae</taxon>
        <taxon>Eurotiales</taxon>
        <taxon>Aspergillaceae</taxon>
        <taxon>Aspergillus</taxon>
        <taxon>Aspergillus subgen. Circumdati</taxon>
    </lineage>
</organism>
<name>A0A3F3QH11_9EURO</name>